<dbReference type="Proteomes" id="UP000294927">
    <property type="component" value="Unassembled WGS sequence"/>
</dbReference>
<comment type="caution">
    <text evidence="1">The sequence shown here is derived from an EMBL/GenBank/DDBJ whole genome shotgun (WGS) entry which is preliminary data.</text>
</comment>
<evidence type="ECO:0000313" key="1">
    <source>
        <dbReference type="EMBL" id="TDV53645.1"/>
    </source>
</evidence>
<keyword evidence="2" id="KW-1185">Reference proteome</keyword>
<accession>A0A4R7VVJ8</accession>
<dbReference type="AlphaFoldDB" id="A0A4R7VVJ8"/>
<reference evidence="1 2" key="1">
    <citation type="submission" date="2019-03" db="EMBL/GenBank/DDBJ databases">
        <title>Genomic Encyclopedia of Archaeal and Bacterial Type Strains, Phase II (KMG-II): from individual species to whole genera.</title>
        <authorList>
            <person name="Goeker M."/>
        </authorList>
    </citation>
    <scope>NUCLEOTIDE SEQUENCE [LARGE SCALE GENOMIC DNA]</scope>
    <source>
        <strain evidence="1 2">DSM 45499</strain>
    </source>
</reference>
<gene>
    <name evidence="1" type="ORF">CLV71_104113</name>
</gene>
<dbReference type="EMBL" id="SOCP01000004">
    <property type="protein sequence ID" value="TDV53645.1"/>
    <property type="molecule type" value="Genomic_DNA"/>
</dbReference>
<organism evidence="1 2">
    <name type="scientific">Actinophytocola oryzae</name>
    <dbReference type="NCBI Taxonomy" id="502181"/>
    <lineage>
        <taxon>Bacteria</taxon>
        <taxon>Bacillati</taxon>
        <taxon>Actinomycetota</taxon>
        <taxon>Actinomycetes</taxon>
        <taxon>Pseudonocardiales</taxon>
        <taxon>Pseudonocardiaceae</taxon>
    </lineage>
</organism>
<protein>
    <submittedName>
        <fullName evidence="1">Uncharacterized protein</fullName>
    </submittedName>
</protein>
<sequence>MLGHYTGIELTSFHAADLDVDPPKVRDYSPLEFLETIGTNTGELTTPNYHLVLFPPGPALTYDECRSATRYTGSVGLDQLVNGSQICVTTDKHRIALLMITHTPTPDDQPQYIRFDATVWQGPLGQ</sequence>
<proteinExistence type="predicted"/>
<name>A0A4R7VVJ8_9PSEU</name>
<evidence type="ECO:0000313" key="2">
    <source>
        <dbReference type="Proteomes" id="UP000294927"/>
    </source>
</evidence>